<dbReference type="Proteomes" id="UP000238937">
    <property type="component" value="Unassembled WGS sequence"/>
</dbReference>
<accession>A0A2T1G2N4</accession>
<protein>
    <submittedName>
        <fullName evidence="2">Uncharacterized protein</fullName>
    </submittedName>
</protein>
<dbReference type="EMBL" id="PVWO01000356">
    <property type="protein sequence ID" value="PSB51507.1"/>
    <property type="molecule type" value="Genomic_DNA"/>
</dbReference>
<name>A0A2T1G2N4_9CYAN</name>
<dbReference type="AlphaFoldDB" id="A0A2T1G2N4"/>
<evidence type="ECO:0000256" key="1">
    <source>
        <dbReference type="SAM" id="Phobius"/>
    </source>
</evidence>
<keyword evidence="1" id="KW-0812">Transmembrane</keyword>
<organism evidence="2 3">
    <name type="scientific">Chamaesiphon polymorphus CCALA 037</name>
    <dbReference type="NCBI Taxonomy" id="2107692"/>
    <lineage>
        <taxon>Bacteria</taxon>
        <taxon>Bacillati</taxon>
        <taxon>Cyanobacteriota</taxon>
        <taxon>Cyanophyceae</taxon>
        <taxon>Gomontiellales</taxon>
        <taxon>Chamaesiphonaceae</taxon>
        <taxon>Chamaesiphon</taxon>
    </lineage>
</organism>
<gene>
    <name evidence="2" type="ORF">C7B77_21510</name>
</gene>
<comment type="caution">
    <text evidence="2">The sequence shown here is derived from an EMBL/GenBank/DDBJ whole genome shotgun (WGS) entry which is preliminary data.</text>
</comment>
<proteinExistence type="predicted"/>
<keyword evidence="3" id="KW-1185">Reference proteome</keyword>
<reference evidence="2 3" key="1">
    <citation type="submission" date="2018-03" db="EMBL/GenBank/DDBJ databases">
        <title>The ancient ancestry and fast evolution of plastids.</title>
        <authorList>
            <person name="Moore K.R."/>
            <person name="Magnabosco C."/>
            <person name="Momper L."/>
            <person name="Gold D.A."/>
            <person name="Bosak T."/>
            <person name="Fournier G.P."/>
        </authorList>
    </citation>
    <scope>NUCLEOTIDE SEQUENCE [LARGE SCALE GENOMIC DNA]</scope>
    <source>
        <strain evidence="2 3">CCALA 037</strain>
    </source>
</reference>
<evidence type="ECO:0000313" key="2">
    <source>
        <dbReference type="EMBL" id="PSB51507.1"/>
    </source>
</evidence>
<keyword evidence="1" id="KW-0472">Membrane</keyword>
<sequence>MPYLLNIVHSVAAHYPGISSVSDIPIIEQLLISYFGSAVVFLYYTLTSLPVVVLVYFIFIAGEYAIKKTVDGEE</sequence>
<feature type="transmembrane region" description="Helical" evidence="1">
    <location>
        <begin position="31"/>
        <end position="59"/>
    </location>
</feature>
<keyword evidence="1" id="KW-1133">Transmembrane helix</keyword>
<evidence type="ECO:0000313" key="3">
    <source>
        <dbReference type="Proteomes" id="UP000238937"/>
    </source>
</evidence>